<keyword evidence="2" id="KW-1185">Reference proteome</keyword>
<organism evidence="1 2">
    <name type="scientific">Symbiochloris irregularis</name>
    <dbReference type="NCBI Taxonomy" id="706552"/>
    <lineage>
        <taxon>Eukaryota</taxon>
        <taxon>Viridiplantae</taxon>
        <taxon>Chlorophyta</taxon>
        <taxon>core chlorophytes</taxon>
        <taxon>Trebouxiophyceae</taxon>
        <taxon>Trebouxiales</taxon>
        <taxon>Trebouxiaceae</taxon>
        <taxon>Symbiochloris</taxon>
    </lineage>
</organism>
<reference evidence="1 2" key="1">
    <citation type="journal article" date="2024" name="Nat. Commun.">
        <title>Phylogenomics reveals the evolutionary origins of lichenization in chlorophyte algae.</title>
        <authorList>
            <person name="Puginier C."/>
            <person name="Libourel C."/>
            <person name="Otte J."/>
            <person name="Skaloud P."/>
            <person name="Haon M."/>
            <person name="Grisel S."/>
            <person name="Petersen M."/>
            <person name="Berrin J.G."/>
            <person name="Delaux P.M."/>
            <person name="Dal Grande F."/>
            <person name="Keller J."/>
        </authorList>
    </citation>
    <scope>NUCLEOTIDE SEQUENCE [LARGE SCALE GENOMIC DNA]</scope>
    <source>
        <strain evidence="1 2">SAG 2036</strain>
    </source>
</reference>
<dbReference type="EMBL" id="JALJOQ010000246">
    <property type="protein sequence ID" value="KAK9787516.1"/>
    <property type="molecule type" value="Genomic_DNA"/>
</dbReference>
<gene>
    <name evidence="1" type="ORF">WJX73_010378</name>
</gene>
<sequence>MSHTSKPRLLILKPTVCKAWNSFLRHGGFHWGVVPLLSANLRTLGAPPTASCPENTVEAFADSRRWLMERSAGIKLLQISLDNSAESSTERAGRRVQLAALLGCLTDLPIDLSVTFSCLLKEIFFIPGSPSMQGSLSARLVSLDLKCFMDRADFRNLAKLQRLGAMEPL</sequence>
<name>A0AAW1NN72_9CHLO</name>
<protein>
    <submittedName>
        <fullName evidence="1">Uncharacterized protein</fullName>
    </submittedName>
</protein>
<proteinExistence type="predicted"/>
<evidence type="ECO:0000313" key="1">
    <source>
        <dbReference type="EMBL" id="KAK9787516.1"/>
    </source>
</evidence>
<evidence type="ECO:0000313" key="2">
    <source>
        <dbReference type="Proteomes" id="UP001465755"/>
    </source>
</evidence>
<accession>A0AAW1NN72</accession>
<dbReference type="AlphaFoldDB" id="A0AAW1NN72"/>
<dbReference type="Proteomes" id="UP001465755">
    <property type="component" value="Unassembled WGS sequence"/>
</dbReference>
<comment type="caution">
    <text evidence="1">The sequence shown here is derived from an EMBL/GenBank/DDBJ whole genome shotgun (WGS) entry which is preliminary data.</text>
</comment>